<gene>
    <name evidence="1" type="ORF">FHW20_004316</name>
</gene>
<protein>
    <submittedName>
        <fullName evidence="1">Uncharacterized protein</fullName>
    </submittedName>
</protein>
<evidence type="ECO:0000313" key="1">
    <source>
        <dbReference type="EMBL" id="MBA8853336.1"/>
    </source>
</evidence>
<organism evidence="1 2">
    <name type="scientific">Brucella intermedia</name>
    <dbReference type="NCBI Taxonomy" id="94625"/>
    <lineage>
        <taxon>Bacteria</taxon>
        <taxon>Pseudomonadati</taxon>
        <taxon>Pseudomonadota</taxon>
        <taxon>Alphaproteobacteria</taxon>
        <taxon>Hyphomicrobiales</taxon>
        <taxon>Brucellaceae</taxon>
        <taxon>Brucella/Ochrobactrum group</taxon>
        <taxon>Brucella</taxon>
    </lineage>
</organism>
<keyword evidence="2" id="KW-1185">Reference proteome</keyword>
<evidence type="ECO:0000313" key="2">
    <source>
        <dbReference type="Proteomes" id="UP000578622"/>
    </source>
</evidence>
<name>A0ABR6AV68_9HYPH</name>
<accession>A0ABR6AV68</accession>
<reference evidence="1 2" key="1">
    <citation type="submission" date="2020-07" db="EMBL/GenBank/DDBJ databases">
        <title>Genomic Encyclopedia of Type Strains, Phase IV (KMG-V): Genome sequencing to study the core and pangenomes of soil and plant-associated prokaryotes.</title>
        <authorList>
            <person name="Whitman W."/>
        </authorList>
    </citation>
    <scope>NUCLEOTIDE SEQUENCE [LARGE SCALE GENOMIC DNA]</scope>
    <source>
        <strain evidence="1 2">RH4WT92</strain>
    </source>
</reference>
<comment type="caution">
    <text evidence="1">The sequence shown here is derived from an EMBL/GenBank/DDBJ whole genome shotgun (WGS) entry which is preliminary data.</text>
</comment>
<dbReference type="RefSeq" id="WP_182511961.1">
    <property type="nucleotide sequence ID" value="NZ_JACGXG010000010.1"/>
</dbReference>
<proteinExistence type="predicted"/>
<sequence length="367" mass="41540">MIKHHSGRYFATYLVFASVVAASLQPAFGREFGSTASCSSRSSEELNKLEKVHSIGDVRVFWTEQAPVAGRDHRLPPQSRADDNSNGVPDYIENIARQANAARQAFIHLGFPDPLSHRRYAPVRFIDINILNMAYNGRAYDSALYYPDAPSRGEECTLRIDISAELETRWIGPPDRRMQAEFTKHWFVVGHEMFHLFQYGLTQFKRAWINEPTAKWAEYVMRPRGFYPLDAPEHGLPRSSDELRASVIDVPVKASANRFWSKLIVLVDATSGEMSLPEHLRFQTYTDGEPVFKDNALRGAPFILAVFKALAREDGVVSRTRGLDPLRWPEKTQTSSDHDALALSVIQQVVRDFRGADKPDDGFLSIE</sequence>
<dbReference type="EMBL" id="JACGXG010000010">
    <property type="protein sequence ID" value="MBA8853336.1"/>
    <property type="molecule type" value="Genomic_DNA"/>
</dbReference>
<dbReference type="Proteomes" id="UP000578622">
    <property type="component" value="Unassembled WGS sequence"/>
</dbReference>